<dbReference type="Gene3D" id="3.40.640.10">
    <property type="entry name" value="Type I PLP-dependent aspartate aminotransferase-like (Major domain)"/>
    <property type="match status" value="1"/>
</dbReference>
<accession>A0A848EEQ4</accession>
<dbReference type="Gene3D" id="3.90.1150.10">
    <property type="entry name" value="Aspartate Aminotransferase, domain 1"/>
    <property type="match status" value="1"/>
</dbReference>
<reference evidence="3 4" key="1">
    <citation type="submission" date="2020-03" db="EMBL/GenBank/DDBJ databases">
        <authorList>
            <person name="Sun Q."/>
        </authorList>
    </citation>
    <scope>NUCLEOTIDE SEQUENCE [LARGE SCALE GENOMIC DNA]</scope>
    <source>
        <strain evidence="3 4">JC162</strain>
    </source>
</reference>
<dbReference type="EMBL" id="JABBKX010000003">
    <property type="protein sequence ID" value="NMJ42029.1"/>
    <property type="molecule type" value="Genomic_DNA"/>
</dbReference>
<keyword evidence="3" id="KW-0032">Aminotransferase</keyword>
<keyword evidence="1" id="KW-0663">Pyridoxal phosphate</keyword>
<keyword evidence="4" id="KW-1185">Reference proteome</keyword>
<proteinExistence type="predicted"/>
<dbReference type="InterPro" id="IPR015424">
    <property type="entry name" value="PyrdxlP-dep_Trfase"/>
</dbReference>
<dbReference type="PANTHER" id="PTHR43586:SF15">
    <property type="entry name" value="BLR3095 PROTEIN"/>
    <property type="match status" value="1"/>
</dbReference>
<comment type="caution">
    <text evidence="3">The sequence shown here is derived from an EMBL/GenBank/DDBJ whole genome shotgun (WGS) entry which is preliminary data.</text>
</comment>
<dbReference type="PANTHER" id="PTHR43586">
    <property type="entry name" value="CYSTEINE DESULFURASE"/>
    <property type="match status" value="1"/>
</dbReference>
<dbReference type="RefSeq" id="WP_170054252.1">
    <property type="nucleotide sequence ID" value="NZ_JABBKX010000003.1"/>
</dbReference>
<gene>
    <name evidence="3" type="ORF">GWK16_12310</name>
</gene>
<dbReference type="Proteomes" id="UP000548582">
    <property type="component" value="Unassembled WGS sequence"/>
</dbReference>
<dbReference type="Pfam" id="PF00266">
    <property type="entry name" value="Aminotran_5"/>
    <property type="match status" value="1"/>
</dbReference>
<evidence type="ECO:0000313" key="3">
    <source>
        <dbReference type="EMBL" id="NMJ42029.1"/>
    </source>
</evidence>
<dbReference type="InterPro" id="IPR015422">
    <property type="entry name" value="PyrdxlP-dep_Trfase_small"/>
</dbReference>
<dbReference type="InterPro" id="IPR015421">
    <property type="entry name" value="PyrdxlP-dep_Trfase_major"/>
</dbReference>
<evidence type="ECO:0000256" key="1">
    <source>
        <dbReference type="ARBA" id="ARBA00022898"/>
    </source>
</evidence>
<feature type="domain" description="Aminotransferase class V" evidence="2">
    <location>
        <begin position="55"/>
        <end position="372"/>
    </location>
</feature>
<evidence type="ECO:0000313" key="4">
    <source>
        <dbReference type="Proteomes" id="UP000548582"/>
    </source>
</evidence>
<dbReference type="SUPFAM" id="SSF53383">
    <property type="entry name" value="PLP-dependent transferases"/>
    <property type="match status" value="1"/>
</dbReference>
<sequence>MLPSQRHLFDLPREVAYLNAAAWSPLPLAVQEAGRMGVGRKGRPWEVDPALPGRVIERARAAAAALIGAAAEDVAVVSSVGYGVASAAKVFAPPAGSRVVVLEDDHSSPVLEWMVRAPAQGFTVDTVKRPSDGDWTAAVEAAIAKPGAPVSLASISNVHWSDGSALDMDRIAAALKAKGAALLIDATHGAGMMDLDVKRIDPDFLIFPTYKWVLGPYGRAFAYVAKRWQGGVPLEQTAFGRKGVAAERVPYFADLSYVDSARRYDMGERDHFVGLEMAAVGLEMMAGWTQPAISERCAMLTARLEDGLAAAGALLPKRSLRAPHVLCVSFAGGMPAGLAEALGAQGAYAAPRLGRLRISPHVYNDEEDVDRFVAAFARVVKRAA</sequence>
<name>A0A848EEQ4_9PROT</name>
<protein>
    <submittedName>
        <fullName evidence="3">Aminotransferase class V-fold PLP-dependent enzyme</fullName>
    </submittedName>
</protein>
<organism evidence="3 4">
    <name type="scientific">Neoroseomonas marina</name>
    <dbReference type="NCBI Taxonomy" id="1232220"/>
    <lineage>
        <taxon>Bacteria</taxon>
        <taxon>Pseudomonadati</taxon>
        <taxon>Pseudomonadota</taxon>
        <taxon>Alphaproteobacteria</taxon>
        <taxon>Acetobacterales</taxon>
        <taxon>Acetobacteraceae</taxon>
        <taxon>Neoroseomonas</taxon>
    </lineage>
</organism>
<dbReference type="InterPro" id="IPR000192">
    <property type="entry name" value="Aminotrans_V_dom"/>
</dbReference>
<keyword evidence="3" id="KW-0808">Transferase</keyword>
<dbReference type="GO" id="GO:0008483">
    <property type="term" value="F:transaminase activity"/>
    <property type="evidence" value="ECO:0007669"/>
    <property type="project" value="UniProtKB-KW"/>
</dbReference>
<evidence type="ECO:0000259" key="2">
    <source>
        <dbReference type="Pfam" id="PF00266"/>
    </source>
</evidence>
<dbReference type="AlphaFoldDB" id="A0A848EEQ4"/>